<dbReference type="Proteomes" id="UP000241769">
    <property type="component" value="Unassembled WGS sequence"/>
</dbReference>
<evidence type="ECO:0000313" key="2">
    <source>
        <dbReference type="EMBL" id="PRP82826.1"/>
    </source>
</evidence>
<accession>A0A2P6NFT1</accession>
<evidence type="ECO:0000259" key="1">
    <source>
        <dbReference type="Pfam" id="PF13843"/>
    </source>
</evidence>
<organism evidence="2 3">
    <name type="scientific">Planoprotostelium fungivorum</name>
    <dbReference type="NCBI Taxonomy" id="1890364"/>
    <lineage>
        <taxon>Eukaryota</taxon>
        <taxon>Amoebozoa</taxon>
        <taxon>Evosea</taxon>
        <taxon>Variosea</taxon>
        <taxon>Cavosteliida</taxon>
        <taxon>Cavosteliaceae</taxon>
        <taxon>Planoprotostelium</taxon>
    </lineage>
</organism>
<gene>
    <name evidence="2" type="ORF">PROFUN_04689</name>
</gene>
<protein>
    <recommendedName>
        <fullName evidence="1">PiggyBac transposable element-derived protein domain-containing protein</fullName>
    </recommendedName>
</protein>
<dbReference type="AlphaFoldDB" id="A0A2P6NFT1"/>
<dbReference type="Pfam" id="PF13843">
    <property type="entry name" value="DDE_Tnp_1_7"/>
    <property type="match status" value="1"/>
</dbReference>
<proteinExistence type="predicted"/>
<dbReference type="InterPro" id="IPR029526">
    <property type="entry name" value="PGBD"/>
</dbReference>
<reference evidence="2 3" key="1">
    <citation type="journal article" date="2018" name="Genome Biol. Evol.">
        <title>Multiple Roots of Fruiting Body Formation in Amoebozoa.</title>
        <authorList>
            <person name="Hillmann F."/>
            <person name="Forbes G."/>
            <person name="Novohradska S."/>
            <person name="Ferling I."/>
            <person name="Riege K."/>
            <person name="Groth M."/>
            <person name="Westermann M."/>
            <person name="Marz M."/>
            <person name="Spaller T."/>
            <person name="Winckler T."/>
            <person name="Schaap P."/>
            <person name="Glockner G."/>
        </authorList>
    </citation>
    <scope>NUCLEOTIDE SEQUENCE [LARGE SCALE GENOMIC DNA]</scope>
    <source>
        <strain evidence="2 3">Jena</strain>
    </source>
</reference>
<feature type="domain" description="PiggyBac transposable element-derived protein" evidence="1">
    <location>
        <begin position="223"/>
        <end position="278"/>
    </location>
</feature>
<dbReference type="EMBL" id="MDYQ01000094">
    <property type="protein sequence ID" value="PRP82826.1"/>
    <property type="molecule type" value="Genomic_DNA"/>
</dbReference>
<keyword evidence="3" id="KW-1185">Reference proteome</keyword>
<name>A0A2P6NFT1_9EUKA</name>
<evidence type="ECO:0000313" key="3">
    <source>
        <dbReference type="Proteomes" id="UP000241769"/>
    </source>
</evidence>
<comment type="caution">
    <text evidence="2">The sequence shown here is derived from an EMBL/GenBank/DDBJ whole genome shotgun (WGS) entry which is preliminary data.</text>
</comment>
<sequence>MKDALKIKTHYSLHVRRFCLKIILRKVTEGSTAIQLKEGRSFGELRFSRQTEPPNFLMPFVPLLGPGHVTVRQDRSKAGGLLNFIVSVNSISTSMMEMGSKMRCVRLKKKAAHEAKKFREARNRATLADFKKKLYHWHSTSKESKQVLKQLIHQEQKNSPARGSIYCAHYSASAHRAMDAQLIEGLASTAEPDARRVVRERIIEEERRTAEHEMHLAKPDRAHYHNIWKILNHNFESAIIPGRDSTVDETMLPWNGFHPMIVYIEGKPEPVGWKAVTMTFPSCLFSFSNAADSQSCLFLVYGLNYLYHEWSH</sequence>
<dbReference type="InParanoid" id="A0A2P6NFT1"/>